<evidence type="ECO:0000313" key="2">
    <source>
        <dbReference type="Proteomes" id="UP001519460"/>
    </source>
</evidence>
<gene>
    <name evidence="1" type="ORF">BaRGS_00023519</name>
</gene>
<comment type="caution">
    <text evidence="1">The sequence shown here is derived from an EMBL/GenBank/DDBJ whole genome shotgun (WGS) entry which is preliminary data.</text>
</comment>
<dbReference type="AlphaFoldDB" id="A0ABD0KDV1"/>
<accession>A0ABD0KDV1</accession>
<evidence type="ECO:0000313" key="1">
    <source>
        <dbReference type="EMBL" id="KAK7485268.1"/>
    </source>
</evidence>
<dbReference type="EMBL" id="JACVVK020000197">
    <property type="protein sequence ID" value="KAK7485268.1"/>
    <property type="molecule type" value="Genomic_DNA"/>
</dbReference>
<feature type="non-terminal residue" evidence="1">
    <location>
        <position position="682"/>
    </location>
</feature>
<keyword evidence="2" id="KW-1185">Reference proteome</keyword>
<sequence length="682" mass="74853">MKTAACSPPQKDASLVFYVASRLVTESGRMAFRRSCWTTVVVCWILVEFRAVDCSTQTGALEFKVEKSCLQDPENLGKEIHYFTTGCTMTLACKYFVCPGNNSTGLTIFSITSTVTNVRTDCQVTVELSNMTEEHAGRYTCIDAVGLWAVVRNCSEDGPAVTQDKTLTLTTYAKMGCVVELSCTYERGYCPSQLPVPHLTFTTPPGCNAHPGCNRQLLPQWCPQNLTLEIRAVDSSTQTGALEFKVEKSCLQDPENLGKEIHYFTTGCTMTLACKYFVCPGNNSTGLTIFSITSTVTNVRTDCQVTVELSNMTEEHAGTYTCIDAVGLWAVVRNCSEDGPAVTQDKTLTLTTYAKMGCVVELSCTYERGYCPSQLPVPHLTFTTPPGVTPIPGVTDSSCSHEVSFTVDAIVKYEGNYTCKDTIRGEQSHDLLLRVGSPPVVPQNLTLEFRAVDSSTQTGALEFKVEKSCLQDPENLGKEIHYFTTGCTMTLACKYFVCPGNNSTGLTIFSITSTVTNVRTDCQVTVELSNMTEEHAGTYTCIDAVGLWAVVRNCSEDGPAVTQDKTLTLTTYAKMGCEVKLSCTYERGYCPSQLPVPHLTFTTPPGVTPIPGVTDSSCSHEVSFTVDAIVKYEGNYTSPPVVPQNLTLVFRPRRSLRLLLDKVKDGRELNDENTEWEVHYLW</sequence>
<reference evidence="1 2" key="1">
    <citation type="journal article" date="2023" name="Sci. Data">
        <title>Genome assembly of the Korean intertidal mud-creeper Batillaria attramentaria.</title>
        <authorList>
            <person name="Patra A.K."/>
            <person name="Ho P.T."/>
            <person name="Jun S."/>
            <person name="Lee S.J."/>
            <person name="Kim Y."/>
            <person name="Won Y.J."/>
        </authorList>
    </citation>
    <scope>NUCLEOTIDE SEQUENCE [LARGE SCALE GENOMIC DNA]</scope>
    <source>
        <strain evidence="1">Wonlab-2016</strain>
    </source>
</reference>
<organism evidence="1 2">
    <name type="scientific">Batillaria attramentaria</name>
    <dbReference type="NCBI Taxonomy" id="370345"/>
    <lineage>
        <taxon>Eukaryota</taxon>
        <taxon>Metazoa</taxon>
        <taxon>Spiralia</taxon>
        <taxon>Lophotrochozoa</taxon>
        <taxon>Mollusca</taxon>
        <taxon>Gastropoda</taxon>
        <taxon>Caenogastropoda</taxon>
        <taxon>Sorbeoconcha</taxon>
        <taxon>Cerithioidea</taxon>
        <taxon>Batillariidae</taxon>
        <taxon>Batillaria</taxon>
    </lineage>
</organism>
<protein>
    <submittedName>
        <fullName evidence="1">Uncharacterized protein</fullName>
    </submittedName>
</protein>
<dbReference type="Proteomes" id="UP001519460">
    <property type="component" value="Unassembled WGS sequence"/>
</dbReference>
<name>A0ABD0KDV1_9CAEN</name>
<proteinExistence type="predicted"/>